<dbReference type="Proteomes" id="UP000186919">
    <property type="component" value="Unassembled WGS sequence"/>
</dbReference>
<dbReference type="KEGG" id="miz:BAB75_06315"/>
<reference evidence="3 6" key="2">
    <citation type="submission" date="2016-01" db="EMBL/GenBank/DDBJ databases">
        <title>Mycobacterium immunogenum strain CD11_6 genome sequencing and assembly.</title>
        <authorList>
            <person name="Kaur G."/>
            <person name="Nair G.R."/>
            <person name="Mayilraj S."/>
        </authorList>
    </citation>
    <scope>NUCLEOTIDE SEQUENCE [LARGE SCALE GENOMIC DNA]</scope>
    <source>
        <strain evidence="3 6">CD11-6</strain>
    </source>
</reference>
<evidence type="ECO:0000313" key="5">
    <source>
        <dbReference type="Proteomes" id="UP000037962"/>
    </source>
</evidence>
<dbReference type="EMBL" id="LJFO01000013">
    <property type="protein sequence ID" value="KPG06397.1"/>
    <property type="molecule type" value="Genomic_DNA"/>
</dbReference>
<dbReference type="EMBL" id="LQYE01000019">
    <property type="protein sequence ID" value="OAT68413.1"/>
    <property type="molecule type" value="Genomic_DNA"/>
</dbReference>
<dbReference type="RefSeq" id="WP_043079681.1">
    <property type="nucleotide sequence ID" value="NZ_CP011530.1"/>
</dbReference>
<evidence type="ECO:0000313" key="3">
    <source>
        <dbReference type="EMBL" id="OAT68413.1"/>
    </source>
</evidence>
<dbReference type="Proteomes" id="UP000037843">
    <property type="component" value="Unassembled WGS sequence"/>
</dbReference>
<evidence type="ECO:0000313" key="6">
    <source>
        <dbReference type="Proteomes" id="UP000186919"/>
    </source>
</evidence>
<dbReference type="PATRIC" id="fig|83262.10.peg.2019"/>
<evidence type="ECO:0000313" key="1">
    <source>
        <dbReference type="EMBL" id="KPG06397.1"/>
    </source>
</evidence>
<name>A0A0N1CJG8_9MYCO</name>
<dbReference type="STRING" id="83262.BAB75_06315"/>
<proteinExistence type="predicted"/>
<sequence>MSTPITPQLGDSVFLKTVTANLNIFGVISDLDTPDQVSATLELFGGNGQMSLAALMGPAGPAGTNAPLPKLQPNTLLEPDDLPQNLTADDVDAGKYWIIEDRDPQGNVTGSKAYMWNRDHYQAFMMGSEGPAGPVPAITPNVVLLNPDDPNLTSHITVTGDDFHPTWTLYLKAPRGPMGPQATISGASDFDGTIAPEVGDVPTYTASGKWKPTPLAGLPTVKWWTVPESNFTNGKAINSTRFPIGSFTLPALDWDCKLHVTGKVHAVGIELDSTPLLIGCEVRLGNPNTGQVIARGYGNITGYTYLEPGASTAQSPNTAITPDNEVGLIPAHTTGTASTIYVNLFNDGLSAIYDFDRAGASLSVMAVPV</sequence>
<accession>A0A0N1CJG8</accession>
<comment type="caution">
    <text evidence="3">The sequence shown here is derived from an EMBL/GenBank/DDBJ whole genome shotgun (WGS) entry which is preliminary data.</text>
</comment>
<dbReference type="OrthoDB" id="4763377at2"/>
<dbReference type="Proteomes" id="UP000037962">
    <property type="component" value="Unassembled WGS sequence"/>
</dbReference>
<dbReference type="EMBL" id="LJFS01000009">
    <property type="protein sequence ID" value="KPG34903.1"/>
    <property type="molecule type" value="Genomic_DNA"/>
</dbReference>
<dbReference type="AlphaFoldDB" id="A0A0N1CJG8"/>
<gene>
    <name evidence="1" type="ORF">AN908_21645</name>
    <name evidence="2" type="ORF">AN912_09675</name>
    <name evidence="3" type="ORF">AWB85_25260</name>
</gene>
<reference evidence="4 5" key="1">
    <citation type="submission" date="2015-09" db="EMBL/GenBank/DDBJ databases">
        <title>Genome Sequences of Mycobacterium immunogenum Isolates, Recuperated from a Chloraminated Drinking Water Distribution System Simulator Subjected to Episodes of Nitrification.</title>
        <authorList>
            <person name="Gomez-Alvarez V."/>
            <person name="Revetta R.P."/>
        </authorList>
    </citation>
    <scope>NUCLEOTIDE SEQUENCE [LARGE SCALE GENOMIC DNA]</scope>
    <source>
        <strain evidence="1 4">H008</strain>
        <strain evidence="2 5">H076</strain>
    </source>
</reference>
<keyword evidence="5" id="KW-1185">Reference proteome</keyword>
<organism evidence="3 6">
    <name type="scientific">Mycobacteroides immunogenum</name>
    <dbReference type="NCBI Taxonomy" id="83262"/>
    <lineage>
        <taxon>Bacteria</taxon>
        <taxon>Bacillati</taxon>
        <taxon>Actinomycetota</taxon>
        <taxon>Actinomycetes</taxon>
        <taxon>Mycobacteriales</taxon>
        <taxon>Mycobacteriaceae</taxon>
        <taxon>Mycobacteroides</taxon>
    </lineage>
</organism>
<protein>
    <submittedName>
        <fullName evidence="3">Uncharacterized protein</fullName>
    </submittedName>
</protein>
<evidence type="ECO:0000313" key="2">
    <source>
        <dbReference type="EMBL" id="KPG34903.1"/>
    </source>
</evidence>
<evidence type="ECO:0000313" key="4">
    <source>
        <dbReference type="Proteomes" id="UP000037843"/>
    </source>
</evidence>
<dbReference type="GeneID" id="45763511"/>